<dbReference type="PANTHER" id="PTHR24159">
    <property type="match status" value="1"/>
</dbReference>
<accession>A0ABR2KFQ2</accession>
<evidence type="ECO:0008006" key="4">
    <source>
        <dbReference type="Google" id="ProtNLM"/>
    </source>
</evidence>
<keyword evidence="1" id="KW-0472">Membrane</keyword>
<feature type="transmembrane region" description="Helical" evidence="1">
    <location>
        <begin position="388"/>
        <end position="411"/>
    </location>
</feature>
<keyword evidence="1" id="KW-1133">Transmembrane helix</keyword>
<comment type="caution">
    <text evidence="2">The sequence shown here is derived from an EMBL/GenBank/DDBJ whole genome shotgun (WGS) entry which is preliminary data.</text>
</comment>
<keyword evidence="3" id="KW-1185">Reference proteome</keyword>
<proteinExistence type="predicted"/>
<sequence>MKSIHETLLNYIDHEGPSEDNFENLKIIFEDPHTQENKYALISIFHLITKISTNHYRGSSFFDKIDKILKYLEYPMKKYFSQREIFNIFKSNKRILLFLVEESIITFDRYIVSKITKEYKYVKAFYPQFFQPELQPFINEKWFPTRKTVFFALKDDYEYLNAIRKDLPDNFYENRKRGENHNYICELIRRDAVEEFVAYVTKTNYSLDATIEESIYETHSFLINKQKSKNVAKIFVPLRPKKYDNSKEMTLIKYAAFFGSIQIFRFLKNNGISLTSFIWPYVIHSNNADIFHILEECHVQPEYSEDGNTFNQYYIEAIKCHHNDFAKYIKETYSLFANAKKYFLNMIKYHNYDLIDFDSFDKSMFFYFCRYGYTSIVSEFLKSKDIDVNILIVSLISFYAIHLFGLFFYLISDLNN</sequence>
<evidence type="ECO:0000313" key="3">
    <source>
        <dbReference type="Proteomes" id="UP001470230"/>
    </source>
</evidence>
<dbReference type="SUPFAM" id="SSF48403">
    <property type="entry name" value="Ankyrin repeat"/>
    <property type="match status" value="1"/>
</dbReference>
<dbReference type="PANTHER" id="PTHR24159:SF5">
    <property type="entry name" value="ANK_REP_REGION DOMAIN-CONTAINING PROTEIN"/>
    <property type="match status" value="1"/>
</dbReference>
<dbReference type="EMBL" id="JAPFFF010000005">
    <property type="protein sequence ID" value="KAK8889959.1"/>
    <property type="molecule type" value="Genomic_DNA"/>
</dbReference>
<name>A0ABR2KFQ2_9EUKA</name>
<keyword evidence="1" id="KW-0812">Transmembrane</keyword>
<reference evidence="2 3" key="1">
    <citation type="submission" date="2024-04" db="EMBL/GenBank/DDBJ databases">
        <title>Tritrichomonas musculus Genome.</title>
        <authorList>
            <person name="Alves-Ferreira E."/>
            <person name="Grigg M."/>
            <person name="Lorenzi H."/>
            <person name="Galac M."/>
        </authorList>
    </citation>
    <scope>NUCLEOTIDE SEQUENCE [LARGE SCALE GENOMIC DNA]</scope>
    <source>
        <strain evidence="2 3">EAF2021</strain>
    </source>
</reference>
<evidence type="ECO:0000313" key="2">
    <source>
        <dbReference type="EMBL" id="KAK8889959.1"/>
    </source>
</evidence>
<evidence type="ECO:0000256" key="1">
    <source>
        <dbReference type="SAM" id="Phobius"/>
    </source>
</evidence>
<dbReference type="Proteomes" id="UP001470230">
    <property type="component" value="Unassembled WGS sequence"/>
</dbReference>
<protein>
    <recommendedName>
        <fullName evidence="4">DUF3447 domain-containing protein</fullName>
    </recommendedName>
</protein>
<dbReference type="InterPro" id="IPR036770">
    <property type="entry name" value="Ankyrin_rpt-contain_sf"/>
</dbReference>
<gene>
    <name evidence="2" type="ORF">M9Y10_034715</name>
</gene>
<organism evidence="2 3">
    <name type="scientific">Tritrichomonas musculus</name>
    <dbReference type="NCBI Taxonomy" id="1915356"/>
    <lineage>
        <taxon>Eukaryota</taxon>
        <taxon>Metamonada</taxon>
        <taxon>Parabasalia</taxon>
        <taxon>Tritrichomonadida</taxon>
        <taxon>Tritrichomonadidae</taxon>
        <taxon>Tritrichomonas</taxon>
    </lineage>
</organism>